<dbReference type="PANTHER" id="PTHR38011">
    <property type="entry name" value="DIHYDROFOLATE REDUCTASE FAMILY PROTEIN (AFU_ORTHOLOGUE AFUA_8G06820)"/>
    <property type="match status" value="1"/>
</dbReference>
<dbReference type="InterPro" id="IPR024072">
    <property type="entry name" value="DHFR-like_dom_sf"/>
</dbReference>
<reference evidence="2 3" key="1">
    <citation type="submission" date="2017-11" db="EMBL/GenBank/DDBJ databases">
        <title>Streptomyces carmine sp. nov., a novel actinomycete isolated from Sophora alopecuroides in Xinjiang, China.</title>
        <authorList>
            <person name="Wang Y."/>
            <person name="Luo X."/>
            <person name="Wan C."/>
            <person name="Zhang L."/>
        </authorList>
    </citation>
    <scope>NUCLEOTIDE SEQUENCE [LARGE SCALE GENOMIC DNA]</scope>
    <source>
        <strain evidence="2 3">TRM SA0054</strain>
    </source>
</reference>
<evidence type="ECO:0000313" key="2">
    <source>
        <dbReference type="EMBL" id="PJE96815.1"/>
    </source>
</evidence>
<evidence type="ECO:0000313" key="3">
    <source>
        <dbReference type="Proteomes" id="UP000230407"/>
    </source>
</evidence>
<keyword evidence="3" id="KW-1185">Reference proteome</keyword>
<dbReference type="Gene3D" id="3.40.430.10">
    <property type="entry name" value="Dihydrofolate Reductase, subunit A"/>
    <property type="match status" value="1"/>
</dbReference>
<name>A0A2M8LY02_9ACTN</name>
<dbReference type="Pfam" id="PF01872">
    <property type="entry name" value="RibD_C"/>
    <property type="match status" value="1"/>
</dbReference>
<organism evidence="2 3">
    <name type="scientific">Streptomyces carminius</name>
    <dbReference type="NCBI Taxonomy" id="2665496"/>
    <lineage>
        <taxon>Bacteria</taxon>
        <taxon>Bacillati</taxon>
        <taxon>Actinomycetota</taxon>
        <taxon>Actinomycetes</taxon>
        <taxon>Kitasatosporales</taxon>
        <taxon>Streptomycetaceae</taxon>
        <taxon>Streptomyces</taxon>
    </lineage>
</organism>
<dbReference type="GO" id="GO:0008703">
    <property type="term" value="F:5-amino-6-(5-phosphoribosylamino)uracil reductase activity"/>
    <property type="evidence" value="ECO:0007669"/>
    <property type="project" value="InterPro"/>
</dbReference>
<dbReference type="PANTHER" id="PTHR38011:SF11">
    <property type="entry name" value="2,5-DIAMINO-6-RIBOSYLAMINO-4(3H)-PYRIMIDINONE 5'-PHOSPHATE REDUCTASE"/>
    <property type="match status" value="1"/>
</dbReference>
<dbReference type="RefSeq" id="WP_100202533.1">
    <property type="nucleotide sequence ID" value="NZ_PGGW01000056.1"/>
</dbReference>
<dbReference type="GO" id="GO:0009231">
    <property type="term" value="P:riboflavin biosynthetic process"/>
    <property type="evidence" value="ECO:0007669"/>
    <property type="project" value="InterPro"/>
</dbReference>
<dbReference type="AlphaFoldDB" id="A0A2M8LY02"/>
<accession>A0A2M8LY02</accession>
<dbReference type="Proteomes" id="UP000230407">
    <property type="component" value="Unassembled WGS sequence"/>
</dbReference>
<comment type="caution">
    <text evidence="2">The sequence shown here is derived from an EMBL/GenBank/DDBJ whole genome shotgun (WGS) entry which is preliminary data.</text>
</comment>
<gene>
    <name evidence="2" type="ORF">CUT44_15980</name>
</gene>
<dbReference type="InterPro" id="IPR002734">
    <property type="entry name" value="RibDG_C"/>
</dbReference>
<feature type="domain" description="Bacterial bifunctional deaminase-reductase C-terminal" evidence="1">
    <location>
        <begin position="5"/>
        <end position="188"/>
    </location>
</feature>
<dbReference type="EMBL" id="PGGW01000056">
    <property type="protein sequence ID" value="PJE96815.1"/>
    <property type="molecule type" value="Genomic_DNA"/>
</dbReference>
<sequence>MRRLVYCIAATLDGFIAGPDGADPTGPDGFWPIPEDYLRHLIARYPEILPARARAALSVTDPGTHFDTVLEGRRTYEIGLAAGVTDAYPHLRHLVFSRTLTESPDPAVELVAGDPAAKVRELKREEGRDIWLLGGAELASALYGEIDRLILKVGPLTIGDGIPLFSRGTAFAPVRWQVVEHTALESGAFFLTYDRVPEGSSDGAVDGR</sequence>
<evidence type="ECO:0000259" key="1">
    <source>
        <dbReference type="Pfam" id="PF01872"/>
    </source>
</evidence>
<dbReference type="InterPro" id="IPR050765">
    <property type="entry name" value="Riboflavin_Biosynth_HTPR"/>
</dbReference>
<protein>
    <submittedName>
        <fullName evidence="2">Deaminase</fullName>
    </submittedName>
</protein>
<dbReference type="SUPFAM" id="SSF53597">
    <property type="entry name" value="Dihydrofolate reductase-like"/>
    <property type="match status" value="1"/>
</dbReference>
<proteinExistence type="predicted"/>